<dbReference type="Proteomes" id="UP000270094">
    <property type="component" value="Unassembled WGS sequence"/>
</dbReference>
<evidence type="ECO:0000313" key="3">
    <source>
        <dbReference type="Proteomes" id="UP000270094"/>
    </source>
</evidence>
<feature type="region of interest" description="Disordered" evidence="1">
    <location>
        <begin position="81"/>
        <end position="100"/>
    </location>
</feature>
<dbReference type="OrthoDB" id="8953942at2759"/>
<keyword evidence="3" id="KW-1185">Reference proteome</keyword>
<proteinExistence type="predicted"/>
<feature type="compositionally biased region" description="Low complexity" evidence="1">
    <location>
        <begin position="81"/>
        <end position="92"/>
    </location>
</feature>
<dbReference type="AlphaFoldDB" id="A0A3P7M3T7"/>
<evidence type="ECO:0000313" key="2">
    <source>
        <dbReference type="EMBL" id="VDM85948.1"/>
    </source>
</evidence>
<protein>
    <submittedName>
        <fullName evidence="2">Uncharacterized protein</fullName>
    </submittedName>
</protein>
<name>A0A3P7M3T7_STRVU</name>
<gene>
    <name evidence="2" type="ORF">SVUK_LOCUS20946</name>
</gene>
<reference evidence="2 3" key="1">
    <citation type="submission" date="2018-11" db="EMBL/GenBank/DDBJ databases">
        <authorList>
            <consortium name="Pathogen Informatics"/>
        </authorList>
    </citation>
    <scope>NUCLEOTIDE SEQUENCE [LARGE SCALE GENOMIC DNA]</scope>
</reference>
<organism evidence="2 3">
    <name type="scientific">Strongylus vulgaris</name>
    <name type="common">Blood worm</name>
    <dbReference type="NCBI Taxonomy" id="40348"/>
    <lineage>
        <taxon>Eukaryota</taxon>
        <taxon>Metazoa</taxon>
        <taxon>Ecdysozoa</taxon>
        <taxon>Nematoda</taxon>
        <taxon>Chromadorea</taxon>
        <taxon>Rhabditida</taxon>
        <taxon>Rhabditina</taxon>
        <taxon>Rhabditomorpha</taxon>
        <taxon>Strongyloidea</taxon>
        <taxon>Strongylidae</taxon>
        <taxon>Strongylus</taxon>
    </lineage>
</organism>
<accession>A0A3P7M3T7</accession>
<evidence type="ECO:0000256" key="1">
    <source>
        <dbReference type="SAM" id="MobiDB-lite"/>
    </source>
</evidence>
<dbReference type="EMBL" id="UYYB01147725">
    <property type="protein sequence ID" value="VDM85948.1"/>
    <property type="molecule type" value="Genomic_DNA"/>
</dbReference>
<sequence length="100" mass="11500">MSLSDFWVHRLISTATPSPVPSCSSASSSEEILRKTPEIPPLLKPEAMKPMNFNALHMLQMQMMWQPHLIQNFLAMIQMEQQQHQQKQQQQKIAVSLSTK</sequence>